<dbReference type="Gramene" id="ONIVA03G28170.1">
    <property type="protein sequence ID" value="ONIVA03G28170.1"/>
    <property type="gene ID" value="ONIVA03G28170"/>
</dbReference>
<reference evidence="2" key="1">
    <citation type="submission" date="2015-04" db="UniProtKB">
        <authorList>
            <consortium name="EnsemblPlants"/>
        </authorList>
    </citation>
    <scope>IDENTIFICATION</scope>
    <source>
        <strain evidence="2">SL10</strain>
    </source>
</reference>
<reference evidence="2" key="2">
    <citation type="submission" date="2018-04" db="EMBL/GenBank/DDBJ databases">
        <title>OnivRS2 (Oryza nivara Reference Sequence Version 2).</title>
        <authorList>
            <person name="Zhang J."/>
            <person name="Kudrna D."/>
            <person name="Lee S."/>
            <person name="Talag J."/>
            <person name="Rajasekar S."/>
            <person name="Welchert J."/>
            <person name="Hsing Y.-I."/>
            <person name="Wing R.A."/>
        </authorList>
    </citation>
    <scope>NUCLEOTIDE SEQUENCE [LARGE SCALE GENOMIC DNA]</scope>
    <source>
        <strain evidence="2">SL10</strain>
    </source>
</reference>
<keyword evidence="3" id="KW-1185">Reference proteome</keyword>
<feature type="compositionally biased region" description="Gly residues" evidence="1">
    <location>
        <begin position="1"/>
        <end position="17"/>
    </location>
</feature>
<feature type="region of interest" description="Disordered" evidence="1">
    <location>
        <begin position="170"/>
        <end position="212"/>
    </location>
</feature>
<evidence type="ECO:0000313" key="3">
    <source>
        <dbReference type="Proteomes" id="UP000006591"/>
    </source>
</evidence>
<dbReference type="HOGENOM" id="CLU_1301434_0_0_1"/>
<feature type="compositionally biased region" description="Polar residues" evidence="1">
    <location>
        <begin position="197"/>
        <end position="212"/>
    </location>
</feature>
<protein>
    <submittedName>
        <fullName evidence="2">Uncharacterized protein</fullName>
    </submittedName>
</protein>
<organism evidence="2">
    <name type="scientific">Oryza nivara</name>
    <name type="common">Indian wild rice</name>
    <name type="synonym">Oryza sativa f. spontanea</name>
    <dbReference type="NCBI Taxonomy" id="4536"/>
    <lineage>
        <taxon>Eukaryota</taxon>
        <taxon>Viridiplantae</taxon>
        <taxon>Streptophyta</taxon>
        <taxon>Embryophyta</taxon>
        <taxon>Tracheophyta</taxon>
        <taxon>Spermatophyta</taxon>
        <taxon>Magnoliopsida</taxon>
        <taxon>Liliopsida</taxon>
        <taxon>Poales</taxon>
        <taxon>Poaceae</taxon>
        <taxon>BOP clade</taxon>
        <taxon>Oryzoideae</taxon>
        <taxon>Oryzeae</taxon>
        <taxon>Oryzinae</taxon>
        <taxon>Oryza</taxon>
    </lineage>
</organism>
<dbReference type="AlphaFoldDB" id="A0A0E0GQW3"/>
<dbReference type="EnsemblPlants" id="ONIVA03G28170.1">
    <property type="protein sequence ID" value="ONIVA03G28170.1"/>
    <property type="gene ID" value="ONIVA03G28170"/>
</dbReference>
<name>A0A0E0GQW3_ORYNI</name>
<sequence length="212" mass="22083">MVGSGAWGCAGGPGGGAPRAVGDQRRRRSSPGNGQQRHKQSGRAVAEAELPGRLRWRRSSPYGGRQAAEAEAEAEVPPRRATDDAVEEGGGGGDAGVGVRGWRRTAVRGGWRLVGASGPRRRNGGEGGSFRFLPRLPLSISSPLRQRCGDGARRCGVGVAILEGPRLACHRPRQRASSAQSSGVGARRLTEPMGTGWSPSSQTSTAPQFPTS</sequence>
<accession>A0A0E0GQW3</accession>
<feature type="region of interest" description="Disordered" evidence="1">
    <location>
        <begin position="1"/>
        <end position="101"/>
    </location>
</feature>
<feature type="compositionally biased region" description="Gly residues" evidence="1">
    <location>
        <begin position="88"/>
        <end position="99"/>
    </location>
</feature>
<feature type="compositionally biased region" description="Low complexity" evidence="1">
    <location>
        <begin position="175"/>
        <end position="187"/>
    </location>
</feature>
<evidence type="ECO:0000313" key="2">
    <source>
        <dbReference type="EnsemblPlants" id="ONIVA03G28170.1"/>
    </source>
</evidence>
<evidence type="ECO:0000256" key="1">
    <source>
        <dbReference type="SAM" id="MobiDB-lite"/>
    </source>
</evidence>
<dbReference type="Proteomes" id="UP000006591">
    <property type="component" value="Chromosome 3"/>
</dbReference>
<proteinExistence type="predicted"/>